<dbReference type="KEGG" id="vg:54993267"/>
<reference evidence="1 2" key="1">
    <citation type="submission" date="2018-04" db="EMBL/GenBank/DDBJ databases">
        <authorList>
            <person name="Harrington T."/>
            <person name="Washburn E."/>
            <person name="Bricker J."/>
            <person name="McKinney A."/>
            <person name="Betsko A.J."/>
            <person name="Garlena R.A."/>
            <person name="Russell D.A."/>
            <person name="Pope W.A."/>
            <person name="Jacobs-Sera D."/>
            <person name="Hatfull G.F."/>
        </authorList>
    </citation>
    <scope>NUCLEOTIDE SEQUENCE [LARGE SCALE GENOMIC DNA]</scope>
</reference>
<gene>
    <name evidence="1" type="primary">40</name>
    <name evidence="1" type="ORF">SEA_MEMENTOMORI_40</name>
</gene>
<sequence length="46" mass="4784">MSGPYTIHDADGELVAGSDEIDGMATLTADERGGTIRDAEGKTVYP</sequence>
<evidence type="ECO:0000313" key="2">
    <source>
        <dbReference type="Proteomes" id="UP000250535"/>
    </source>
</evidence>
<dbReference type="Proteomes" id="UP000250535">
    <property type="component" value="Segment"/>
</dbReference>
<name>A0A2Z4Q5L1_9CAUD</name>
<dbReference type="RefSeq" id="YP_009802712.1">
    <property type="nucleotide sequence ID" value="NC_047987.1"/>
</dbReference>
<dbReference type="GeneID" id="54993267"/>
<organism evidence="1 2">
    <name type="scientific">Microbacterium phage MementoMori</name>
    <dbReference type="NCBI Taxonomy" id="2201436"/>
    <lineage>
        <taxon>Viruses</taxon>
        <taxon>Duplodnaviria</taxon>
        <taxon>Heunggongvirae</taxon>
        <taxon>Uroviricota</taxon>
        <taxon>Caudoviricetes</taxon>
        <taxon>Kutznervirinae</taxon>
        <taxon>Mementomorivirus</taxon>
        <taxon>Mementomorivirus mementomori</taxon>
    </lineage>
</organism>
<protein>
    <submittedName>
        <fullName evidence="1">Uncharacterized protein</fullName>
    </submittedName>
</protein>
<evidence type="ECO:0000313" key="1">
    <source>
        <dbReference type="EMBL" id="AWY05294.1"/>
    </source>
</evidence>
<dbReference type="EMBL" id="MH271303">
    <property type="protein sequence ID" value="AWY05294.1"/>
    <property type="molecule type" value="Genomic_DNA"/>
</dbReference>
<keyword evidence="2" id="KW-1185">Reference proteome</keyword>
<accession>A0A2Z4Q5L1</accession>
<proteinExistence type="predicted"/>